<keyword evidence="2" id="KW-1185">Reference proteome</keyword>
<dbReference type="PANTHER" id="PTHR44067">
    <property type="entry name" value="S-ADENOSYL-L-METHIONINE-DEPENDENT METHYLTRANSFERASE SUPERFAMILY PROTEIN-RELATED"/>
    <property type="match status" value="1"/>
</dbReference>
<dbReference type="Proteomes" id="UP001154282">
    <property type="component" value="Unassembled WGS sequence"/>
</dbReference>
<dbReference type="EMBL" id="CAMGYJ010000004">
    <property type="protein sequence ID" value="CAI0399502.1"/>
    <property type="molecule type" value="Genomic_DNA"/>
</dbReference>
<dbReference type="AlphaFoldDB" id="A0AAV0IRT2"/>
<dbReference type="InterPro" id="IPR053223">
    <property type="entry name" value="Prob_Methyltransferase"/>
</dbReference>
<evidence type="ECO:0000313" key="2">
    <source>
        <dbReference type="Proteomes" id="UP001154282"/>
    </source>
</evidence>
<comment type="caution">
    <text evidence="1">The sequence shown here is derived from an EMBL/GenBank/DDBJ whole genome shotgun (WGS) entry which is preliminary data.</text>
</comment>
<accession>A0AAV0IRT2</accession>
<gene>
    <name evidence="1" type="ORF">LITE_LOCUS10341</name>
</gene>
<protein>
    <submittedName>
        <fullName evidence="1">Uncharacterized protein</fullName>
    </submittedName>
</protein>
<sequence>MFDIVCVRLGGLFWLDNFYCTNYEKKGLLTRLIGRFGYAKLKWVVGEKVDAASGMSEFYQSAVLQNPARV</sequence>
<dbReference type="PANTHER" id="PTHR44067:SF3">
    <property type="entry name" value="OS06G0138600 PROTEIN"/>
    <property type="match status" value="1"/>
</dbReference>
<organism evidence="1 2">
    <name type="scientific">Linum tenue</name>
    <dbReference type="NCBI Taxonomy" id="586396"/>
    <lineage>
        <taxon>Eukaryota</taxon>
        <taxon>Viridiplantae</taxon>
        <taxon>Streptophyta</taxon>
        <taxon>Embryophyta</taxon>
        <taxon>Tracheophyta</taxon>
        <taxon>Spermatophyta</taxon>
        <taxon>Magnoliopsida</taxon>
        <taxon>eudicotyledons</taxon>
        <taxon>Gunneridae</taxon>
        <taxon>Pentapetalae</taxon>
        <taxon>rosids</taxon>
        <taxon>fabids</taxon>
        <taxon>Malpighiales</taxon>
        <taxon>Linaceae</taxon>
        <taxon>Linum</taxon>
    </lineage>
</organism>
<evidence type="ECO:0000313" key="1">
    <source>
        <dbReference type="EMBL" id="CAI0399502.1"/>
    </source>
</evidence>
<proteinExistence type="predicted"/>
<name>A0AAV0IRT2_9ROSI</name>
<reference evidence="1" key="1">
    <citation type="submission" date="2022-08" db="EMBL/GenBank/DDBJ databases">
        <authorList>
            <person name="Gutierrez-Valencia J."/>
        </authorList>
    </citation>
    <scope>NUCLEOTIDE SEQUENCE</scope>
</reference>